<organism evidence="2 3">
    <name type="scientific">Crassostrea virginica</name>
    <name type="common">Eastern oyster</name>
    <dbReference type="NCBI Taxonomy" id="6565"/>
    <lineage>
        <taxon>Eukaryota</taxon>
        <taxon>Metazoa</taxon>
        <taxon>Spiralia</taxon>
        <taxon>Lophotrochozoa</taxon>
        <taxon>Mollusca</taxon>
        <taxon>Bivalvia</taxon>
        <taxon>Autobranchia</taxon>
        <taxon>Pteriomorphia</taxon>
        <taxon>Ostreida</taxon>
        <taxon>Ostreoidea</taxon>
        <taxon>Ostreidae</taxon>
        <taxon>Crassostrea</taxon>
    </lineage>
</organism>
<feature type="compositionally biased region" description="Polar residues" evidence="1">
    <location>
        <begin position="216"/>
        <end position="235"/>
    </location>
</feature>
<dbReference type="AlphaFoldDB" id="A0A8B8ESV8"/>
<proteinExistence type="predicted"/>
<name>A0A8B8ESV8_CRAVI</name>
<keyword evidence="2" id="KW-1185">Reference proteome</keyword>
<dbReference type="OrthoDB" id="6130505at2759"/>
<dbReference type="KEGG" id="cvn:111136463"/>
<reference evidence="3" key="1">
    <citation type="submission" date="2025-08" db="UniProtKB">
        <authorList>
            <consortium name="RefSeq"/>
        </authorList>
    </citation>
    <scope>IDENTIFICATION</scope>
    <source>
        <tissue evidence="3">Whole sample</tissue>
    </source>
</reference>
<evidence type="ECO:0000256" key="1">
    <source>
        <dbReference type="SAM" id="MobiDB-lite"/>
    </source>
</evidence>
<dbReference type="Proteomes" id="UP000694844">
    <property type="component" value="Chromosome 5"/>
</dbReference>
<evidence type="ECO:0000313" key="3">
    <source>
        <dbReference type="RefSeq" id="XP_022343036.1"/>
    </source>
</evidence>
<feature type="region of interest" description="Disordered" evidence="1">
    <location>
        <begin position="366"/>
        <end position="385"/>
    </location>
</feature>
<protein>
    <submittedName>
        <fullName evidence="3">Uncharacterized protein LOC111136463 isoform X1</fullName>
    </submittedName>
</protein>
<feature type="region of interest" description="Disordered" evidence="1">
    <location>
        <begin position="175"/>
        <end position="244"/>
    </location>
</feature>
<evidence type="ECO:0000313" key="2">
    <source>
        <dbReference type="Proteomes" id="UP000694844"/>
    </source>
</evidence>
<feature type="region of interest" description="Disordered" evidence="1">
    <location>
        <begin position="422"/>
        <end position="446"/>
    </location>
</feature>
<feature type="compositionally biased region" description="Acidic residues" evidence="1">
    <location>
        <begin position="366"/>
        <end position="381"/>
    </location>
</feature>
<dbReference type="RefSeq" id="XP_022343036.1">
    <property type="nucleotide sequence ID" value="XM_022487328.1"/>
</dbReference>
<sequence length="560" mass="64010">MTMSEAMLSENSIISPIEQQGNFFIMDSEQLVSNPFQELQNEAMDSGKKSSLTEKLVSVKNNVCEKHFLIKADKLNKELSHTMKKIHENSSELRYQMKLYEINKRKIDLETKQRMQPRRDFSYDAYQIENSEKRLGVLSDSYYLEKKQKFPIRGRNMNDLNATPTVSRARNMLRQQEKEDREDEVNSLATTRLSTPGNFSLSSNKTSIYQRRGSKSAPTSKMSASLRGTLNSQDGDSAKLPSIERQRTKDSHVKFIENVRTSTPDKLVRPQTHGPRIMRRLNAWDSDDDDDFGSTDYINLRQLLFGAESKAPSTVSTGTPRTLTRESSRSVPNLRRVNAPKMTQEMLQAERKQIDKKINQFFESLQDEELSEESEEEPEVEPEPKRVMPAVAKAAALLNIFSKPAQVEENPFLKAKIQKDLGQDSQKSEMVRSGTALSSHSSKSVQEQTTKKKNLWKFIKSNVQNGKVKRCSTPSKIILQQMTHLDLSHNEISRVPLHSAGRALRHTPTFKMRKVVEKLMKSRTKFQQQEVDLLRQQLELGENISELPSQSIPTIQSVAT</sequence>
<gene>
    <name evidence="3" type="primary">LOC111136463</name>
</gene>
<accession>A0A8B8ESV8</accession>
<dbReference type="GeneID" id="111136463"/>
<feature type="compositionally biased region" description="Polar residues" evidence="1">
    <location>
        <begin position="435"/>
        <end position="446"/>
    </location>
</feature>
<feature type="compositionally biased region" description="Polar residues" evidence="1">
    <location>
        <begin position="187"/>
        <end position="209"/>
    </location>
</feature>